<proteinExistence type="predicted"/>
<reference evidence="1" key="1">
    <citation type="submission" date="2022-01" db="EMBL/GenBank/DDBJ databases">
        <authorList>
            <person name="Criscuolo A."/>
        </authorList>
    </citation>
    <scope>NUCLEOTIDE SEQUENCE</scope>
    <source>
        <strain evidence="1">CIP111893</strain>
    </source>
</reference>
<evidence type="ECO:0000313" key="2">
    <source>
        <dbReference type="Proteomes" id="UP000838686"/>
    </source>
</evidence>
<evidence type="ECO:0000313" key="1">
    <source>
        <dbReference type="EMBL" id="CAH1210960.1"/>
    </source>
</evidence>
<organism evidence="1 2">
    <name type="scientific">Paenibacillus plantiphilus</name>
    <dbReference type="NCBI Taxonomy" id="2905650"/>
    <lineage>
        <taxon>Bacteria</taxon>
        <taxon>Bacillati</taxon>
        <taxon>Bacillota</taxon>
        <taxon>Bacilli</taxon>
        <taxon>Bacillales</taxon>
        <taxon>Paenibacillaceae</taxon>
        <taxon>Paenibacillus</taxon>
    </lineage>
</organism>
<gene>
    <name evidence="1" type="ORF">PAECIP111893_03338</name>
</gene>
<sequence>MLRSRLPCGIGTISFYFSFVSRKYRVKARTGSTKGCCKQEKSCYRLNKATPIALPATFKRKNLLTAYEMSISPALSRKKRLNDGIADSFNRVV</sequence>
<accession>A0ABM9CFG1</accession>
<dbReference type="Proteomes" id="UP000838686">
    <property type="component" value="Unassembled WGS sequence"/>
</dbReference>
<dbReference type="EMBL" id="CAKMMF010000018">
    <property type="protein sequence ID" value="CAH1210960.1"/>
    <property type="molecule type" value="Genomic_DNA"/>
</dbReference>
<comment type="caution">
    <text evidence="1">The sequence shown here is derived from an EMBL/GenBank/DDBJ whole genome shotgun (WGS) entry which is preliminary data.</text>
</comment>
<keyword evidence="2" id="KW-1185">Reference proteome</keyword>
<protein>
    <submittedName>
        <fullName evidence="1">Uncharacterized protein</fullName>
    </submittedName>
</protein>
<name>A0ABM9CFG1_9BACL</name>